<reference evidence="3 4" key="1">
    <citation type="submission" date="2023-01" db="EMBL/GenBank/DDBJ databases">
        <title>Analysis of 21 Apiospora genomes using comparative genomics revels a genus with tremendous synthesis potential of carbohydrate active enzymes and secondary metabolites.</title>
        <authorList>
            <person name="Sorensen T."/>
        </authorList>
    </citation>
    <scope>NUCLEOTIDE SEQUENCE [LARGE SCALE GENOMIC DNA]</scope>
    <source>
        <strain evidence="3 4">CBS 117206</strain>
    </source>
</reference>
<name>A0AAW0QQD2_9PEZI</name>
<evidence type="ECO:0000313" key="4">
    <source>
        <dbReference type="Proteomes" id="UP001392437"/>
    </source>
</evidence>
<feature type="compositionally biased region" description="Low complexity" evidence="2">
    <location>
        <begin position="215"/>
        <end position="225"/>
    </location>
</feature>
<keyword evidence="4" id="KW-1185">Reference proteome</keyword>
<feature type="region of interest" description="Disordered" evidence="2">
    <location>
        <begin position="215"/>
        <end position="258"/>
    </location>
</feature>
<feature type="compositionally biased region" description="Polar residues" evidence="2">
    <location>
        <begin position="241"/>
        <end position="251"/>
    </location>
</feature>
<gene>
    <name evidence="3" type="ORF">PG999_006026</name>
</gene>
<evidence type="ECO:0000313" key="3">
    <source>
        <dbReference type="EMBL" id="KAK8113957.1"/>
    </source>
</evidence>
<keyword evidence="1" id="KW-0175">Coiled coil</keyword>
<feature type="compositionally biased region" description="Pro residues" evidence="2">
    <location>
        <begin position="39"/>
        <end position="72"/>
    </location>
</feature>
<organism evidence="3 4">
    <name type="scientific">Apiospora kogelbergensis</name>
    <dbReference type="NCBI Taxonomy" id="1337665"/>
    <lineage>
        <taxon>Eukaryota</taxon>
        <taxon>Fungi</taxon>
        <taxon>Dikarya</taxon>
        <taxon>Ascomycota</taxon>
        <taxon>Pezizomycotina</taxon>
        <taxon>Sordariomycetes</taxon>
        <taxon>Xylariomycetidae</taxon>
        <taxon>Amphisphaeriales</taxon>
        <taxon>Apiosporaceae</taxon>
        <taxon>Apiospora</taxon>
    </lineage>
</organism>
<dbReference type="EMBL" id="JAQQWP010000006">
    <property type="protein sequence ID" value="KAK8113957.1"/>
    <property type="molecule type" value="Genomic_DNA"/>
</dbReference>
<feature type="region of interest" description="Disordered" evidence="2">
    <location>
        <begin position="33"/>
        <end position="75"/>
    </location>
</feature>
<proteinExistence type="predicted"/>
<evidence type="ECO:0000256" key="2">
    <source>
        <dbReference type="SAM" id="MobiDB-lite"/>
    </source>
</evidence>
<dbReference type="Proteomes" id="UP001392437">
    <property type="component" value="Unassembled WGS sequence"/>
</dbReference>
<sequence>MAEPSSSIYSPEPPAYIPASPMIFDCEDAEPVGAQSPVYIPPNVSPSPHPGSIPPTPSSSPPPYIPQSPLPPHIQRDHRLTVPFILSHNTGREEQQRPQFYQPQPLPVALVTRKSETPLYACDIAADIPNAAELNRRMIQETLERWEASIQREEEARAQEEYERGGGDGGESCVDSWIGMCPRPLIPVRPDGYEMLPRLESAVFAQIPQYHLIPEQQQQQQQQEQPWQLPRGTNDDVAASFQPTVYNSGYHSSRPFDI</sequence>
<protein>
    <submittedName>
        <fullName evidence="3">Uncharacterized protein</fullName>
    </submittedName>
</protein>
<comment type="caution">
    <text evidence="3">The sequence shown here is derived from an EMBL/GenBank/DDBJ whole genome shotgun (WGS) entry which is preliminary data.</text>
</comment>
<dbReference type="AlphaFoldDB" id="A0AAW0QQD2"/>
<accession>A0AAW0QQD2</accession>
<evidence type="ECO:0000256" key="1">
    <source>
        <dbReference type="SAM" id="Coils"/>
    </source>
</evidence>
<feature type="coiled-coil region" evidence="1">
    <location>
        <begin position="136"/>
        <end position="163"/>
    </location>
</feature>